<organism evidence="2 3">
    <name type="scientific">Phytophthora nicotianae P1976</name>
    <dbReference type="NCBI Taxonomy" id="1317066"/>
    <lineage>
        <taxon>Eukaryota</taxon>
        <taxon>Sar</taxon>
        <taxon>Stramenopiles</taxon>
        <taxon>Oomycota</taxon>
        <taxon>Peronosporomycetes</taxon>
        <taxon>Peronosporales</taxon>
        <taxon>Peronosporaceae</taxon>
        <taxon>Phytophthora</taxon>
    </lineage>
</organism>
<proteinExistence type="predicted"/>
<reference evidence="2 3" key="1">
    <citation type="submission" date="2013-11" db="EMBL/GenBank/DDBJ databases">
        <title>The Genome Sequence of Phytophthora parasitica P1976.</title>
        <authorList>
            <consortium name="The Broad Institute Genomics Platform"/>
            <person name="Russ C."/>
            <person name="Tyler B."/>
            <person name="Panabieres F."/>
            <person name="Shan W."/>
            <person name="Tripathy S."/>
            <person name="Grunwald N."/>
            <person name="Machado M."/>
            <person name="Johnson C.S."/>
            <person name="Walker B."/>
            <person name="Young S."/>
            <person name="Zeng Q."/>
            <person name="Gargeya S."/>
            <person name="Fitzgerald M."/>
            <person name="Haas B."/>
            <person name="Abouelleil A."/>
            <person name="Allen A.W."/>
            <person name="Alvarado L."/>
            <person name="Arachchi H.M."/>
            <person name="Berlin A.M."/>
            <person name="Chapman S.B."/>
            <person name="Gainer-Dewar J."/>
            <person name="Goldberg J."/>
            <person name="Griggs A."/>
            <person name="Gujja S."/>
            <person name="Hansen M."/>
            <person name="Howarth C."/>
            <person name="Imamovic A."/>
            <person name="Ireland A."/>
            <person name="Larimer J."/>
            <person name="McCowan C."/>
            <person name="Murphy C."/>
            <person name="Pearson M."/>
            <person name="Poon T.W."/>
            <person name="Priest M."/>
            <person name="Roberts A."/>
            <person name="Saif S."/>
            <person name="Shea T."/>
            <person name="Sisk P."/>
            <person name="Sykes S."/>
            <person name="Wortman J."/>
            <person name="Nusbaum C."/>
            <person name="Birren B."/>
        </authorList>
    </citation>
    <scope>NUCLEOTIDE SEQUENCE [LARGE SCALE GENOMIC DNA]</scope>
    <source>
        <strain evidence="2 3">P1976</strain>
    </source>
</reference>
<feature type="domain" description="ISXO2-like transposase" evidence="1">
    <location>
        <begin position="138"/>
        <end position="295"/>
    </location>
</feature>
<dbReference type="SMART" id="SM01126">
    <property type="entry name" value="DDE_Tnp_IS1595"/>
    <property type="match status" value="1"/>
</dbReference>
<dbReference type="AlphaFoldDB" id="A0A080ZR09"/>
<dbReference type="InterPro" id="IPR024445">
    <property type="entry name" value="Tnp_ISXO2-like"/>
</dbReference>
<name>A0A080ZR09_PHYNI</name>
<comment type="caution">
    <text evidence="2">The sequence shown here is derived from an EMBL/GenBank/DDBJ whole genome shotgun (WGS) entry which is preliminary data.</text>
</comment>
<evidence type="ECO:0000259" key="1">
    <source>
        <dbReference type="SMART" id="SM01126"/>
    </source>
</evidence>
<accession>A0A080ZR09</accession>
<gene>
    <name evidence="2" type="ORF">F444_14263</name>
</gene>
<sequence>MPREMYDVAECDDFCLAVIMAACATEAAAIQWCLKVGLLPRSRDCPSCGEVMRLSPNGKRFRCCRSGCRLERTYKKGSFFEGQGLTIQDAVLLLWFWAKREPSTHAQQMTGHSSHTLTDWYSFCRDICLREMLRSPMQVGGPGHIVEIDETSIKKKSKNNVGARHPDFWLFGGVDRTTNMFFASVVYEDRTKPRLSAEIRKFVLPGSHIMSDMWPSYVTADGRHNIENNPYLEGMDYSHQWVNHSTNFVNPANGAHTQRIEGVWEVRIKHRLKAFRGYPRHLLPSFIDECLWRVWFFPPRPTPQQFMKGLVDAIKRHYVC</sequence>
<dbReference type="PANTHER" id="PTHR47163:SF2">
    <property type="entry name" value="SI:DKEY-17M8.2"/>
    <property type="match status" value="1"/>
</dbReference>
<dbReference type="InterPro" id="IPR053164">
    <property type="entry name" value="IS1016-like_transposase"/>
</dbReference>
<dbReference type="EMBL" id="ANJA01002588">
    <property type="protein sequence ID" value="ETO69070.1"/>
    <property type="molecule type" value="Genomic_DNA"/>
</dbReference>
<evidence type="ECO:0000313" key="3">
    <source>
        <dbReference type="Proteomes" id="UP000028582"/>
    </source>
</evidence>
<dbReference type="Proteomes" id="UP000028582">
    <property type="component" value="Unassembled WGS sequence"/>
</dbReference>
<protein>
    <recommendedName>
        <fullName evidence="1">ISXO2-like transposase domain-containing protein</fullName>
    </recommendedName>
</protein>
<dbReference type="Pfam" id="PF12762">
    <property type="entry name" value="DDE_Tnp_IS1595"/>
    <property type="match status" value="1"/>
</dbReference>
<dbReference type="OrthoDB" id="102192at2759"/>
<evidence type="ECO:0000313" key="2">
    <source>
        <dbReference type="EMBL" id="ETO69070.1"/>
    </source>
</evidence>
<dbReference type="PANTHER" id="PTHR47163">
    <property type="entry name" value="DDE_TNP_IS1595 DOMAIN-CONTAINING PROTEIN"/>
    <property type="match status" value="1"/>
</dbReference>